<evidence type="ECO:0000256" key="1">
    <source>
        <dbReference type="SAM" id="Phobius"/>
    </source>
</evidence>
<dbReference type="Proteomes" id="UP000887540">
    <property type="component" value="Unplaced"/>
</dbReference>
<reference evidence="3" key="1">
    <citation type="submission" date="2022-11" db="UniProtKB">
        <authorList>
            <consortium name="WormBaseParasite"/>
        </authorList>
    </citation>
    <scope>IDENTIFICATION</scope>
</reference>
<keyword evidence="1" id="KW-0812">Transmembrane</keyword>
<proteinExistence type="predicted"/>
<dbReference type="AlphaFoldDB" id="A0A914DAC7"/>
<protein>
    <submittedName>
        <fullName evidence="3">Ovule protein</fullName>
    </submittedName>
</protein>
<sequence length="91" mass="10463">MMMFLSQLTFSIINLLFYLTIGLHIPIPMSISLLFEVSRYVTDFICLSPSWILLIICKALRMKVIPIYCNMGLRSGDRVMTKVSTLNTITR</sequence>
<keyword evidence="1" id="KW-1133">Transmembrane helix</keyword>
<evidence type="ECO:0000313" key="3">
    <source>
        <dbReference type="WBParaSite" id="ACRNAN_scaffold21867.g26787.t1"/>
    </source>
</evidence>
<accession>A0A914DAC7</accession>
<organism evidence="2 3">
    <name type="scientific">Acrobeloides nanus</name>
    <dbReference type="NCBI Taxonomy" id="290746"/>
    <lineage>
        <taxon>Eukaryota</taxon>
        <taxon>Metazoa</taxon>
        <taxon>Ecdysozoa</taxon>
        <taxon>Nematoda</taxon>
        <taxon>Chromadorea</taxon>
        <taxon>Rhabditida</taxon>
        <taxon>Tylenchina</taxon>
        <taxon>Cephalobomorpha</taxon>
        <taxon>Cephaloboidea</taxon>
        <taxon>Cephalobidae</taxon>
        <taxon>Acrobeloides</taxon>
    </lineage>
</organism>
<keyword evidence="2" id="KW-1185">Reference proteome</keyword>
<dbReference type="WBParaSite" id="ACRNAN_scaffold21867.g26787.t1">
    <property type="protein sequence ID" value="ACRNAN_scaffold21867.g26787.t1"/>
    <property type="gene ID" value="ACRNAN_scaffold21867.g26787"/>
</dbReference>
<keyword evidence="1" id="KW-0472">Membrane</keyword>
<name>A0A914DAC7_9BILA</name>
<feature type="transmembrane region" description="Helical" evidence="1">
    <location>
        <begin position="12"/>
        <end position="35"/>
    </location>
</feature>
<evidence type="ECO:0000313" key="2">
    <source>
        <dbReference type="Proteomes" id="UP000887540"/>
    </source>
</evidence>